<dbReference type="AlphaFoldDB" id="D2UXU3"/>
<gene>
    <name evidence="2" type="ORF">NAEGRDRAFT_61243</name>
</gene>
<sequence>MSNIGVARSSINLVSPLTLSSPINIGGPQLERDQKHFPFSRSTMDLKEVERNNKDLVVPSNRTDDPFKDFPATTDVLSCKTKVNELEVQIEYLKDIVQRLSDEMARYQVKYPPIVSSDSEGACSTLIAPWFYNSQHMNPLLVSYDHRIMELTNEIKLYKEKIETMTIEVKAVSSENEDLQHSLKNMIEKHLSKPNEPGSSIPFNIPTEEWDELQQRVELLDRENKLLLEEQRELQNEIDRLRNENRRPYVESSLSSTDSDRTRLMLESAKKKISSLQREKEDYQREIKRARHLESVVGDLERALSSSNQRCKLLDEELEKHKCLIDDLNHERKRFFQTEKTINYKDIEMTELRDKLTIALREGDEIREEKNKILHEISQMEQRIVAYQQSEFEALQKVKETMELLETTKLERDTARTAIKNKEQEIERLEEKNKKLSNDYSERFKKLSSHFQEKHKESLQALEDQLKILQIENGHLKSDVDRLKREKKTTENELTKVIKAAETEQLNSPFVVNDLNQQINHLTNERDESERMYERLRNSHRRAQQQWEQEREQLNARYLELQKRVSSIESESEEQRQNNIRLNEQINRLEQQCQNVKFEKEEVERSLKDSIRTQQELSSHDTRDLRKKLALTLEEYNRAENSLHQLNMRHQKEQLQWREEFSKFKEKKDKEVHDLTSIVEQLTRRNQEMEGKIKLLLKKEEELLNQKKDLHIRADKLTIYLERMKRERDMLAKHMEGKITDISFGFE</sequence>
<proteinExistence type="predicted"/>
<dbReference type="OrthoDB" id="10257957at2759"/>
<dbReference type="GO" id="GO:0060271">
    <property type="term" value="P:cilium assembly"/>
    <property type="evidence" value="ECO:0007669"/>
    <property type="project" value="TreeGrafter"/>
</dbReference>
<evidence type="ECO:0000313" key="2">
    <source>
        <dbReference type="EMBL" id="EFC50348.1"/>
    </source>
</evidence>
<dbReference type="VEuPathDB" id="AmoebaDB:NAEGRDRAFT_61243"/>
<feature type="coiled-coil region" evidence="1">
    <location>
        <begin position="83"/>
        <end position="110"/>
    </location>
</feature>
<dbReference type="KEGG" id="ngr:NAEGRDRAFT_61243"/>
<protein>
    <submittedName>
        <fullName evidence="2">Predicted protein</fullName>
    </submittedName>
</protein>
<dbReference type="GO" id="GO:0005814">
    <property type="term" value="C:centriole"/>
    <property type="evidence" value="ECO:0007669"/>
    <property type="project" value="TreeGrafter"/>
</dbReference>
<dbReference type="InParanoid" id="D2UXU3"/>
<dbReference type="RefSeq" id="XP_002683092.1">
    <property type="nucleotide sequence ID" value="XM_002683046.1"/>
</dbReference>
<dbReference type="PANTHER" id="PTHR35970">
    <property type="entry name" value="SODIUM CHANNEL AND CLATHRIN LINKER 1"/>
    <property type="match status" value="1"/>
</dbReference>
<name>D2UXU3_NAEGR</name>
<keyword evidence="1" id="KW-0175">Coiled coil</keyword>
<dbReference type="EMBL" id="GG738845">
    <property type="protein sequence ID" value="EFC50348.1"/>
    <property type="molecule type" value="Genomic_DNA"/>
</dbReference>
<accession>D2UXU3</accession>
<evidence type="ECO:0000313" key="3">
    <source>
        <dbReference type="Proteomes" id="UP000006671"/>
    </source>
</evidence>
<organism evidence="3">
    <name type="scientific">Naegleria gruberi</name>
    <name type="common">Amoeba</name>
    <dbReference type="NCBI Taxonomy" id="5762"/>
    <lineage>
        <taxon>Eukaryota</taxon>
        <taxon>Discoba</taxon>
        <taxon>Heterolobosea</taxon>
        <taxon>Tetramitia</taxon>
        <taxon>Eutetramitia</taxon>
        <taxon>Vahlkampfiidae</taxon>
        <taxon>Naegleria</taxon>
    </lineage>
</organism>
<dbReference type="Proteomes" id="UP000006671">
    <property type="component" value="Unassembled WGS sequence"/>
</dbReference>
<dbReference type="OMA" id="QEHACDD"/>
<dbReference type="GeneID" id="8863806"/>
<dbReference type="PANTHER" id="PTHR35970:SF1">
    <property type="entry name" value="SODIUM CHANNEL AND CLATHRIN LINKER 1"/>
    <property type="match status" value="1"/>
</dbReference>
<dbReference type="STRING" id="5762.D2UXU3"/>
<feature type="coiled-coil region" evidence="1">
    <location>
        <begin position="141"/>
        <end position="706"/>
    </location>
</feature>
<evidence type="ECO:0000256" key="1">
    <source>
        <dbReference type="SAM" id="Coils"/>
    </source>
</evidence>
<reference evidence="2 3" key="1">
    <citation type="journal article" date="2010" name="Cell">
        <title>The genome of Naegleria gruberi illuminates early eukaryotic versatility.</title>
        <authorList>
            <person name="Fritz-Laylin L.K."/>
            <person name="Prochnik S.E."/>
            <person name="Ginger M.L."/>
            <person name="Dacks J.B."/>
            <person name="Carpenter M.L."/>
            <person name="Field M.C."/>
            <person name="Kuo A."/>
            <person name="Paredez A."/>
            <person name="Chapman J."/>
            <person name="Pham J."/>
            <person name="Shu S."/>
            <person name="Neupane R."/>
            <person name="Cipriano M."/>
            <person name="Mancuso J."/>
            <person name="Tu H."/>
            <person name="Salamov A."/>
            <person name="Lindquist E."/>
            <person name="Shapiro H."/>
            <person name="Lucas S."/>
            <person name="Grigoriev I.V."/>
            <person name="Cande W.Z."/>
            <person name="Fulton C."/>
            <person name="Rokhsar D.S."/>
            <person name="Dawson S.C."/>
        </authorList>
    </citation>
    <scope>NUCLEOTIDE SEQUENCE [LARGE SCALE GENOMIC DNA]</scope>
    <source>
        <strain evidence="2 3">NEG-M</strain>
    </source>
</reference>
<keyword evidence="3" id="KW-1185">Reference proteome</keyword>
<dbReference type="eggNOG" id="ENOG502QS6B">
    <property type="taxonomic scope" value="Eukaryota"/>
</dbReference>
<dbReference type="InterPro" id="IPR038911">
    <property type="entry name" value="SCLT1"/>
</dbReference>